<dbReference type="GO" id="GO:0008270">
    <property type="term" value="F:zinc ion binding"/>
    <property type="evidence" value="ECO:0007669"/>
    <property type="project" value="InterPro"/>
</dbReference>
<evidence type="ECO:0000313" key="3">
    <source>
        <dbReference type="Proteomes" id="UP000198697"/>
    </source>
</evidence>
<protein>
    <submittedName>
        <fullName evidence="2">Ubiquitin-hydrolase Zn-finger-containing protein</fullName>
    </submittedName>
</protein>
<dbReference type="InterPro" id="IPR001607">
    <property type="entry name" value="Znf_UBP"/>
</dbReference>
<dbReference type="Gene3D" id="3.30.40.10">
    <property type="entry name" value="Zinc/RING finger domain, C3HC4 (zinc finger)"/>
    <property type="match status" value="1"/>
</dbReference>
<dbReference type="PROSITE" id="PS50271">
    <property type="entry name" value="ZF_UBP"/>
    <property type="match status" value="1"/>
</dbReference>
<dbReference type="OrthoDB" id="120315at2"/>
<evidence type="ECO:0000259" key="1">
    <source>
        <dbReference type="PROSITE" id="PS50271"/>
    </source>
</evidence>
<keyword evidence="3" id="KW-1185">Reference proteome</keyword>
<dbReference type="InterPro" id="IPR013083">
    <property type="entry name" value="Znf_RING/FYVE/PHD"/>
</dbReference>
<dbReference type="GO" id="GO:0016787">
    <property type="term" value="F:hydrolase activity"/>
    <property type="evidence" value="ECO:0007669"/>
    <property type="project" value="UniProtKB-KW"/>
</dbReference>
<feature type="domain" description="UBP-type" evidence="1">
    <location>
        <begin position="15"/>
        <end position="102"/>
    </location>
</feature>
<dbReference type="Proteomes" id="UP000198697">
    <property type="component" value="Unassembled WGS sequence"/>
</dbReference>
<evidence type="ECO:0000313" key="2">
    <source>
        <dbReference type="EMBL" id="SET37548.1"/>
    </source>
</evidence>
<dbReference type="Pfam" id="PF02148">
    <property type="entry name" value="zf-UBP"/>
    <property type="match status" value="1"/>
</dbReference>
<dbReference type="AlphaFoldDB" id="A0A1I0DXZ9"/>
<reference evidence="3" key="1">
    <citation type="submission" date="2016-10" db="EMBL/GenBank/DDBJ databases">
        <authorList>
            <person name="Varghese N."/>
            <person name="Submissions S."/>
        </authorList>
    </citation>
    <scope>NUCLEOTIDE SEQUENCE [LARGE SCALE GENOMIC DNA]</scope>
    <source>
        <strain evidence="3">DSM 15310</strain>
    </source>
</reference>
<organism evidence="2 3">
    <name type="scientific">Hymenobacter actinosclerus</name>
    <dbReference type="NCBI Taxonomy" id="82805"/>
    <lineage>
        <taxon>Bacteria</taxon>
        <taxon>Pseudomonadati</taxon>
        <taxon>Bacteroidota</taxon>
        <taxon>Cytophagia</taxon>
        <taxon>Cytophagales</taxon>
        <taxon>Hymenobacteraceae</taxon>
        <taxon>Hymenobacter</taxon>
    </lineage>
</organism>
<dbReference type="SUPFAM" id="SSF57850">
    <property type="entry name" value="RING/U-box"/>
    <property type="match status" value="1"/>
</dbReference>
<accession>A0A1I0DXZ9</accession>
<keyword evidence="2" id="KW-0378">Hydrolase</keyword>
<dbReference type="STRING" id="82805.SAMN04487998_1615"/>
<proteinExistence type="predicted"/>
<name>A0A1I0DXZ9_9BACT</name>
<dbReference type="RefSeq" id="WP_092770227.1">
    <property type="nucleotide sequence ID" value="NZ_FOHS01000002.1"/>
</dbReference>
<sequence>MKIRPIKSAAYPLQPLCSHLLALEETPLRQDNEHVCPECVALGDEWVHLRICQQCGHVGCCDDSKNQHARHHFQATQHPLITSAEPGDHWAFCYLDKGLAAY</sequence>
<gene>
    <name evidence="2" type="ORF">SAMN04487998_1615</name>
</gene>
<dbReference type="EMBL" id="FOHS01000002">
    <property type="protein sequence ID" value="SET37548.1"/>
    <property type="molecule type" value="Genomic_DNA"/>
</dbReference>